<sequence length="145" mass="16053">MPGSIHETGQPGYLEIKKPSFQGFFQRYAVFGVCCSFGFRPVFSFRKGTKRSSPVVPAFPFPTRIRMARINIIGLVDTVPASRNAMFIVPPKNASVVVNKPTIKPAPTSTSPTSRGSQKRRRLEQRCVPGRLCTRDRPGPLLHPA</sequence>
<feature type="region of interest" description="Disordered" evidence="1">
    <location>
        <begin position="99"/>
        <end position="125"/>
    </location>
</feature>
<evidence type="ECO:0000313" key="2">
    <source>
        <dbReference type="EMBL" id="SFP36308.1"/>
    </source>
</evidence>
<dbReference type="EMBL" id="FOXD01000004">
    <property type="protein sequence ID" value="SFP36308.1"/>
    <property type="molecule type" value="Genomic_DNA"/>
</dbReference>
<gene>
    <name evidence="2" type="ORF">SAMN05518683_104196</name>
</gene>
<name>A0A1I5PQ97_9BACI</name>
<dbReference type="Proteomes" id="UP000198892">
    <property type="component" value="Unassembled WGS sequence"/>
</dbReference>
<evidence type="ECO:0000256" key="1">
    <source>
        <dbReference type="SAM" id="MobiDB-lite"/>
    </source>
</evidence>
<accession>A0A1I5PQ97</accession>
<protein>
    <submittedName>
        <fullName evidence="2">Uncharacterized protein</fullName>
    </submittedName>
</protein>
<feature type="compositionally biased region" description="Polar residues" evidence="1">
    <location>
        <begin position="107"/>
        <end position="116"/>
    </location>
</feature>
<keyword evidence="3" id="KW-1185">Reference proteome</keyword>
<reference evidence="3" key="1">
    <citation type="submission" date="2016-10" db="EMBL/GenBank/DDBJ databases">
        <authorList>
            <person name="Varghese N."/>
            <person name="Submissions S."/>
        </authorList>
    </citation>
    <scope>NUCLEOTIDE SEQUENCE [LARGE SCALE GENOMIC DNA]</scope>
    <source>
        <strain evidence="3">S7</strain>
    </source>
</reference>
<proteinExistence type="predicted"/>
<evidence type="ECO:0000313" key="3">
    <source>
        <dbReference type="Proteomes" id="UP000198892"/>
    </source>
</evidence>
<organism evidence="2 3">
    <name type="scientific">Salibacterium halotolerans</name>
    <dbReference type="NCBI Taxonomy" id="1884432"/>
    <lineage>
        <taxon>Bacteria</taxon>
        <taxon>Bacillati</taxon>
        <taxon>Bacillota</taxon>
        <taxon>Bacilli</taxon>
        <taxon>Bacillales</taxon>
        <taxon>Bacillaceae</taxon>
    </lineage>
</organism>
<dbReference type="AlphaFoldDB" id="A0A1I5PQ97"/>